<dbReference type="Proteomes" id="UP000238375">
    <property type="component" value="Unassembled WGS sequence"/>
</dbReference>
<protein>
    <recommendedName>
        <fullName evidence="2">Peptidase M1 membrane alanine aminopeptidase domain-containing protein</fullName>
    </recommendedName>
</protein>
<dbReference type="InterPro" id="IPR014782">
    <property type="entry name" value="Peptidase_M1_dom"/>
</dbReference>
<dbReference type="AlphaFoldDB" id="A0A2T0S1W6"/>
<keyword evidence="4" id="KW-1185">Reference proteome</keyword>
<sequence length="656" mass="74007">MKKNKLWLGLCLLSLTASAQTPPASTPSTKYDALTLFNPLFNMQPGTEFRAGSGAPGPRYWQNRADYQIGVTLDEAQKTISGEVTITYKNNSPESLNYLWLQLDQNAFADTSRATKTTPITGGRFGNQGFAGGVSLKSVQIEQGKNKFAAVPYTVTDTRMQVRLSEPVKPGGDVIKVKIAYSFAIPEYGSDRMGQLTRKDGIIYEIAQWYPRMCVYDDVQGWNVLPYLGAGEFYLDYGDYEYAVTVPWDHIVTGSGELLNPNDVLTSEEVKRLAQASRSDKTVIIRGKNEVTNANTRPKQSGTLTWRFRCQNTRDVAWASSKAFVWDAARINLPSGKTALAQSVYPAESATDDSWNRSTEYVKGCIEFYSKYLYEYSYPVATNVAGVVGGMEYPGIVFCDHKDKKGSLWNVTDHEFGHNWFPMIVGSNERKFPWMDEGFNTFINTLSTANFNNGEYNNERGTMHDVAPALFYPSEPIMTIPDVQQPRALGILAYYKPGMGLKLLRESILGPERFDYAFRKYVDRWAFKHPMPQDFFRSMENAAGEDLGWFWRGWFYETWKLDQAVKEVRYVDGSASKGALISIENLDRLAMPVTVEVTEENGKKGRVNLPVEIWQRGATWTFRYDSTSPVKSVVLDPDEKLPDVNEKNNTWTGNAQ</sequence>
<dbReference type="SUPFAM" id="SSF55486">
    <property type="entry name" value="Metalloproteases ('zincins'), catalytic domain"/>
    <property type="match status" value="1"/>
</dbReference>
<dbReference type="RefSeq" id="WP_106140530.1">
    <property type="nucleotide sequence ID" value="NZ_PVTE01000033.1"/>
</dbReference>
<dbReference type="InterPro" id="IPR027268">
    <property type="entry name" value="Peptidase_M4/M1_CTD_sf"/>
</dbReference>
<feature type="domain" description="Peptidase M1 membrane alanine aminopeptidase" evidence="2">
    <location>
        <begin position="360"/>
        <end position="554"/>
    </location>
</feature>
<evidence type="ECO:0000256" key="1">
    <source>
        <dbReference type="SAM" id="SignalP"/>
    </source>
</evidence>
<reference evidence="3 4" key="1">
    <citation type="submission" date="2018-03" db="EMBL/GenBank/DDBJ databases">
        <title>Genomic Encyclopedia of Archaeal and Bacterial Type Strains, Phase II (KMG-II): from individual species to whole genera.</title>
        <authorList>
            <person name="Goeker M."/>
        </authorList>
    </citation>
    <scope>NUCLEOTIDE SEQUENCE [LARGE SCALE GENOMIC DNA]</scope>
    <source>
        <strain evidence="3 4">DSM 28354</strain>
    </source>
</reference>
<dbReference type="GO" id="GO:0008237">
    <property type="term" value="F:metallopeptidase activity"/>
    <property type="evidence" value="ECO:0007669"/>
    <property type="project" value="InterPro"/>
</dbReference>
<dbReference type="OrthoDB" id="9814383at2"/>
<evidence type="ECO:0000259" key="2">
    <source>
        <dbReference type="Pfam" id="PF01433"/>
    </source>
</evidence>
<dbReference type="GO" id="GO:0008270">
    <property type="term" value="F:zinc ion binding"/>
    <property type="evidence" value="ECO:0007669"/>
    <property type="project" value="InterPro"/>
</dbReference>
<accession>A0A2T0S1W6</accession>
<gene>
    <name evidence="3" type="ORF">CLV58_13333</name>
</gene>
<dbReference type="Pfam" id="PF01433">
    <property type="entry name" value="Peptidase_M1"/>
    <property type="match status" value="1"/>
</dbReference>
<dbReference type="Gene3D" id="1.10.390.10">
    <property type="entry name" value="Neutral Protease Domain 2"/>
    <property type="match status" value="1"/>
</dbReference>
<dbReference type="CDD" id="cd09604">
    <property type="entry name" value="M1_APN_like"/>
    <property type="match status" value="1"/>
</dbReference>
<evidence type="ECO:0000313" key="3">
    <source>
        <dbReference type="EMBL" id="PRY27400.1"/>
    </source>
</evidence>
<name>A0A2T0S1W6_9BACT</name>
<feature type="signal peptide" evidence="1">
    <location>
        <begin position="1"/>
        <end position="19"/>
    </location>
</feature>
<dbReference type="EMBL" id="PVTE01000033">
    <property type="protein sequence ID" value="PRY27400.1"/>
    <property type="molecule type" value="Genomic_DNA"/>
</dbReference>
<proteinExistence type="predicted"/>
<keyword evidence="1" id="KW-0732">Signal</keyword>
<evidence type="ECO:0000313" key="4">
    <source>
        <dbReference type="Proteomes" id="UP000238375"/>
    </source>
</evidence>
<organism evidence="3 4">
    <name type="scientific">Spirosoma oryzae</name>
    <dbReference type="NCBI Taxonomy" id="1469603"/>
    <lineage>
        <taxon>Bacteria</taxon>
        <taxon>Pseudomonadati</taxon>
        <taxon>Bacteroidota</taxon>
        <taxon>Cytophagia</taxon>
        <taxon>Cytophagales</taxon>
        <taxon>Cytophagaceae</taxon>
        <taxon>Spirosoma</taxon>
    </lineage>
</organism>
<feature type="chain" id="PRO_5015612451" description="Peptidase M1 membrane alanine aminopeptidase domain-containing protein" evidence="1">
    <location>
        <begin position="20"/>
        <end position="656"/>
    </location>
</feature>
<comment type="caution">
    <text evidence="3">The sequence shown here is derived from an EMBL/GenBank/DDBJ whole genome shotgun (WGS) entry which is preliminary data.</text>
</comment>